<evidence type="ECO:0000256" key="1">
    <source>
        <dbReference type="SAM" id="MobiDB-lite"/>
    </source>
</evidence>
<dbReference type="Pfam" id="PF13391">
    <property type="entry name" value="HNH_2"/>
    <property type="match status" value="1"/>
</dbReference>
<feature type="region of interest" description="Disordered" evidence="1">
    <location>
        <begin position="310"/>
        <end position="369"/>
    </location>
</feature>
<feature type="region of interest" description="Disordered" evidence="1">
    <location>
        <begin position="411"/>
        <end position="442"/>
    </location>
</feature>
<organism evidence="3 4">
    <name type="scientific">Lentinus tigrinus ALCF2SS1-6</name>
    <dbReference type="NCBI Taxonomy" id="1328759"/>
    <lineage>
        <taxon>Eukaryota</taxon>
        <taxon>Fungi</taxon>
        <taxon>Dikarya</taxon>
        <taxon>Basidiomycota</taxon>
        <taxon>Agaricomycotina</taxon>
        <taxon>Agaricomycetes</taxon>
        <taxon>Polyporales</taxon>
        <taxon>Polyporaceae</taxon>
        <taxon>Lentinus</taxon>
    </lineage>
</organism>
<accession>A0A5C2S651</accession>
<dbReference type="InterPro" id="IPR003615">
    <property type="entry name" value="HNH_nuc"/>
</dbReference>
<feature type="region of interest" description="Disordered" evidence="1">
    <location>
        <begin position="375"/>
        <end position="394"/>
    </location>
</feature>
<feature type="domain" description="HNH nuclease" evidence="2">
    <location>
        <begin position="173"/>
        <end position="236"/>
    </location>
</feature>
<proteinExistence type="predicted"/>
<dbReference type="EMBL" id="ML122271">
    <property type="protein sequence ID" value="RPD59293.1"/>
    <property type="molecule type" value="Genomic_DNA"/>
</dbReference>
<evidence type="ECO:0000313" key="4">
    <source>
        <dbReference type="Proteomes" id="UP000313359"/>
    </source>
</evidence>
<evidence type="ECO:0000313" key="3">
    <source>
        <dbReference type="EMBL" id="RPD59293.1"/>
    </source>
</evidence>
<dbReference type="AlphaFoldDB" id="A0A5C2S651"/>
<feature type="compositionally biased region" description="Acidic residues" evidence="1">
    <location>
        <begin position="331"/>
        <end position="345"/>
    </location>
</feature>
<sequence length="442" mass="49492">MQPRDKLRGLGLAELRTYGKVTIVHPGYDRAVITFPAYDPIHPPPNPPCLQPPHPPQPEGGVALRVVLDACHVITGNQQTFLASDITGDNPIPTDVPILSTGTYYLHLSDKPGTANKYPVVADFRAWTPPKSVPVHWNPIPQDSPRRLDLGDKYASYSASAMSNVVKAKDGRCIITEFPRCIQNAHILPQDQIAWFKLYDMDLYCHNPRALINDTANGLTLRSDVRECLERGGFVFFPLDPSTYLAYSIGLNDRHYAELLHRRPVAMPERVSEFFLYARFAYNVLLNVRPVWEEHGVRVPAALLEAEKANARAKKHHDTPASDTTTTTETSNEEGVDTTDSEAQDDGCPQQPPPPPPETSEEEEERWKARWKAQFPDLNEESVNPPDTKIFSHPDTLRIQRLADVYMAKNPQISMSSDGSRLHDDGSTIYAEDRESDVVDGD</sequence>
<protein>
    <recommendedName>
        <fullName evidence="2">HNH nuclease domain-containing protein</fullName>
    </recommendedName>
</protein>
<gene>
    <name evidence="3" type="ORF">L227DRAFT_612265</name>
</gene>
<evidence type="ECO:0000259" key="2">
    <source>
        <dbReference type="Pfam" id="PF13391"/>
    </source>
</evidence>
<dbReference type="Proteomes" id="UP000313359">
    <property type="component" value="Unassembled WGS sequence"/>
</dbReference>
<dbReference type="OrthoDB" id="2793280at2759"/>
<feature type="compositionally biased region" description="Basic and acidic residues" evidence="1">
    <location>
        <begin position="420"/>
        <end position="442"/>
    </location>
</feature>
<name>A0A5C2S651_9APHY</name>
<reference evidence="3" key="1">
    <citation type="journal article" date="2018" name="Genome Biol. Evol.">
        <title>Genomics and development of Lentinus tigrinus, a white-rot wood-decaying mushroom with dimorphic fruiting bodies.</title>
        <authorList>
            <person name="Wu B."/>
            <person name="Xu Z."/>
            <person name="Knudson A."/>
            <person name="Carlson A."/>
            <person name="Chen N."/>
            <person name="Kovaka S."/>
            <person name="LaButti K."/>
            <person name="Lipzen A."/>
            <person name="Pennachio C."/>
            <person name="Riley R."/>
            <person name="Schakwitz W."/>
            <person name="Umezawa K."/>
            <person name="Ohm R.A."/>
            <person name="Grigoriev I.V."/>
            <person name="Nagy L.G."/>
            <person name="Gibbons J."/>
            <person name="Hibbett D."/>
        </authorList>
    </citation>
    <scope>NUCLEOTIDE SEQUENCE [LARGE SCALE GENOMIC DNA]</scope>
    <source>
        <strain evidence="3">ALCF2SS1-6</strain>
    </source>
</reference>
<keyword evidence="4" id="KW-1185">Reference proteome</keyword>